<name>A0A818LKI9_9BILA</name>
<evidence type="ECO:0000256" key="1">
    <source>
        <dbReference type="SAM" id="MobiDB-lite"/>
    </source>
</evidence>
<evidence type="ECO:0000313" key="3">
    <source>
        <dbReference type="EMBL" id="CAF3574099.1"/>
    </source>
</evidence>
<evidence type="ECO:0000313" key="4">
    <source>
        <dbReference type="Proteomes" id="UP000663865"/>
    </source>
</evidence>
<feature type="chain" id="PRO_5032569260" evidence="2">
    <location>
        <begin position="19"/>
        <end position="136"/>
    </location>
</feature>
<comment type="caution">
    <text evidence="3">The sequence shown here is derived from an EMBL/GenBank/DDBJ whole genome shotgun (WGS) entry which is preliminary data.</text>
</comment>
<feature type="signal peptide" evidence="2">
    <location>
        <begin position="1"/>
        <end position="18"/>
    </location>
</feature>
<dbReference type="Proteomes" id="UP000663865">
    <property type="component" value="Unassembled WGS sequence"/>
</dbReference>
<organism evidence="3 4">
    <name type="scientific">Rotaria socialis</name>
    <dbReference type="NCBI Taxonomy" id="392032"/>
    <lineage>
        <taxon>Eukaryota</taxon>
        <taxon>Metazoa</taxon>
        <taxon>Spiralia</taxon>
        <taxon>Gnathifera</taxon>
        <taxon>Rotifera</taxon>
        <taxon>Eurotatoria</taxon>
        <taxon>Bdelloidea</taxon>
        <taxon>Philodinida</taxon>
        <taxon>Philodinidae</taxon>
        <taxon>Rotaria</taxon>
    </lineage>
</organism>
<feature type="compositionally biased region" description="Low complexity" evidence="1">
    <location>
        <begin position="59"/>
        <end position="99"/>
    </location>
</feature>
<feature type="region of interest" description="Disordered" evidence="1">
    <location>
        <begin position="59"/>
        <end position="105"/>
    </location>
</feature>
<reference evidence="3" key="1">
    <citation type="submission" date="2021-02" db="EMBL/GenBank/DDBJ databases">
        <authorList>
            <person name="Nowell W R."/>
        </authorList>
    </citation>
    <scope>NUCLEOTIDE SEQUENCE</scope>
</reference>
<proteinExistence type="predicted"/>
<accession>A0A818LKI9</accession>
<evidence type="ECO:0000256" key="2">
    <source>
        <dbReference type="SAM" id="SignalP"/>
    </source>
</evidence>
<sequence length="136" mass="14209">MITASIVVIVSPLCLVLGTGLNNDIKNLTLVTLATNNRIGFAAANTTIPTTTTALQETTTTITASNGSTTTDKTIPKKPSTTSDTTTPGNTTTTSTDTTADTKKSRPQKDIKACFMSTKLLELLLIVLSDSLLVCS</sequence>
<keyword evidence="2" id="KW-0732">Signal</keyword>
<protein>
    <submittedName>
        <fullName evidence="3">Uncharacterized protein</fullName>
    </submittedName>
</protein>
<dbReference type="AlphaFoldDB" id="A0A818LKI9"/>
<gene>
    <name evidence="3" type="ORF">KIK155_LOCUS19600</name>
</gene>
<dbReference type="EMBL" id="CAJNYV010003466">
    <property type="protein sequence ID" value="CAF3574099.1"/>
    <property type="molecule type" value="Genomic_DNA"/>
</dbReference>